<evidence type="ECO:0000313" key="1">
    <source>
        <dbReference type="EMBL" id="PRP86542.1"/>
    </source>
</evidence>
<dbReference type="AlphaFoldDB" id="A0A2P6NRE3"/>
<dbReference type="Proteomes" id="UP000241769">
    <property type="component" value="Unassembled WGS sequence"/>
</dbReference>
<reference evidence="1 2" key="1">
    <citation type="journal article" date="2018" name="Genome Biol. Evol.">
        <title>Multiple Roots of Fruiting Body Formation in Amoebozoa.</title>
        <authorList>
            <person name="Hillmann F."/>
            <person name="Forbes G."/>
            <person name="Novohradska S."/>
            <person name="Ferling I."/>
            <person name="Riege K."/>
            <person name="Groth M."/>
            <person name="Westermann M."/>
            <person name="Marz M."/>
            <person name="Spaller T."/>
            <person name="Winckler T."/>
            <person name="Schaap P."/>
            <person name="Glockner G."/>
        </authorList>
    </citation>
    <scope>NUCLEOTIDE SEQUENCE [LARGE SCALE GENOMIC DNA]</scope>
    <source>
        <strain evidence="1 2">Jena</strain>
    </source>
</reference>
<organism evidence="1 2">
    <name type="scientific">Planoprotostelium fungivorum</name>
    <dbReference type="NCBI Taxonomy" id="1890364"/>
    <lineage>
        <taxon>Eukaryota</taxon>
        <taxon>Amoebozoa</taxon>
        <taxon>Evosea</taxon>
        <taxon>Variosea</taxon>
        <taxon>Cavosteliida</taxon>
        <taxon>Cavosteliaceae</taxon>
        <taxon>Planoprotostelium</taxon>
    </lineage>
</organism>
<evidence type="ECO:0000313" key="2">
    <source>
        <dbReference type="Proteomes" id="UP000241769"/>
    </source>
</evidence>
<proteinExistence type="predicted"/>
<gene>
    <name evidence="1" type="ORF">PROFUN_05180</name>
</gene>
<dbReference type="EMBL" id="MDYQ01000029">
    <property type="protein sequence ID" value="PRP86542.1"/>
    <property type="molecule type" value="Genomic_DNA"/>
</dbReference>
<sequence length="39" mass="4853">MCEIPNYYSLRVRGQLNSWHILLYFELVVPNTWLRDKHF</sequence>
<protein>
    <submittedName>
        <fullName evidence="1">Uncharacterized protein</fullName>
    </submittedName>
</protein>
<accession>A0A2P6NRE3</accession>
<keyword evidence="2" id="KW-1185">Reference proteome</keyword>
<comment type="caution">
    <text evidence="1">The sequence shown here is derived from an EMBL/GenBank/DDBJ whole genome shotgun (WGS) entry which is preliminary data.</text>
</comment>
<name>A0A2P6NRE3_9EUKA</name>
<dbReference type="InParanoid" id="A0A2P6NRE3"/>